<dbReference type="PANTHER" id="PTHR40547">
    <property type="entry name" value="SLL0298 PROTEIN"/>
    <property type="match status" value="1"/>
</dbReference>
<gene>
    <name evidence="3" type="ORF">GALL_114040</name>
</gene>
<protein>
    <recommendedName>
        <fullName evidence="2">DUF2062 domain-containing protein</fullName>
    </recommendedName>
</protein>
<dbReference type="Pfam" id="PF09835">
    <property type="entry name" value="DUF2062"/>
    <property type="match status" value="1"/>
</dbReference>
<sequence length="174" mass="19318">MNLRWTLRRLNRWGISRRKLRGGRLHGLLGDRFLHRDLWIPSRESLARAWLIGMTVTSIPFLPLQSVIACGIGFFLGANLPVCLLLQYLSNPATAFIQVPACFFVGRLLMGDHPAALLSQIHHGPMALMTSDNLIAIYLGAIVIGPILGVIGYFLTHLIWRERPAGGKRGTTQA</sequence>
<accession>A0A1J5SDL0</accession>
<comment type="caution">
    <text evidence="3">The sequence shown here is derived from an EMBL/GenBank/DDBJ whole genome shotgun (WGS) entry which is preliminary data.</text>
</comment>
<keyword evidence="1" id="KW-0812">Transmembrane</keyword>
<dbReference type="PANTHER" id="PTHR40547:SF1">
    <property type="entry name" value="SLL0298 PROTEIN"/>
    <property type="match status" value="1"/>
</dbReference>
<keyword evidence="1" id="KW-1133">Transmembrane helix</keyword>
<name>A0A1J5SDL0_9ZZZZ</name>
<feature type="transmembrane region" description="Helical" evidence="1">
    <location>
        <begin position="135"/>
        <end position="160"/>
    </location>
</feature>
<evidence type="ECO:0000313" key="3">
    <source>
        <dbReference type="EMBL" id="OIR06487.1"/>
    </source>
</evidence>
<proteinExistence type="predicted"/>
<evidence type="ECO:0000256" key="1">
    <source>
        <dbReference type="SAM" id="Phobius"/>
    </source>
</evidence>
<organism evidence="3">
    <name type="scientific">mine drainage metagenome</name>
    <dbReference type="NCBI Taxonomy" id="410659"/>
    <lineage>
        <taxon>unclassified sequences</taxon>
        <taxon>metagenomes</taxon>
        <taxon>ecological metagenomes</taxon>
    </lineage>
</organism>
<dbReference type="AlphaFoldDB" id="A0A1J5SDL0"/>
<keyword evidence="1" id="KW-0472">Membrane</keyword>
<dbReference type="EMBL" id="MLJW01000043">
    <property type="protein sequence ID" value="OIR06487.1"/>
    <property type="molecule type" value="Genomic_DNA"/>
</dbReference>
<reference evidence="3" key="1">
    <citation type="submission" date="2016-10" db="EMBL/GenBank/DDBJ databases">
        <title>Sequence of Gallionella enrichment culture.</title>
        <authorList>
            <person name="Poehlein A."/>
            <person name="Muehling M."/>
            <person name="Daniel R."/>
        </authorList>
    </citation>
    <scope>NUCLEOTIDE SEQUENCE</scope>
</reference>
<feature type="domain" description="DUF2062" evidence="2">
    <location>
        <begin position="29"/>
        <end position="162"/>
    </location>
</feature>
<evidence type="ECO:0000259" key="2">
    <source>
        <dbReference type="Pfam" id="PF09835"/>
    </source>
</evidence>
<dbReference type="InterPro" id="IPR018639">
    <property type="entry name" value="DUF2062"/>
</dbReference>